<reference evidence="3" key="1">
    <citation type="submission" date="2019-10" db="EMBL/GenBank/DDBJ databases">
        <title>Lacipirellula parvula gen. nov., sp. nov., representing a lineage of planctomycetes widespread in freshwater anoxic habitats, and description of the family Lacipirellulaceae.</title>
        <authorList>
            <person name="Dedysh S.N."/>
            <person name="Kulichevskaya I.S."/>
            <person name="Beletsky A.V."/>
            <person name="Rakitin A.L."/>
            <person name="Mardanov A.V."/>
            <person name="Ivanova A.A."/>
            <person name="Saltykova V.X."/>
            <person name="Rijpstra W.I.C."/>
            <person name="Sinninghe Damste J.S."/>
            <person name="Ravin N.V."/>
        </authorList>
    </citation>
    <scope>NUCLEOTIDE SEQUENCE [LARGE SCALE GENOMIC DNA]</scope>
    <source>
        <strain evidence="3">PX69</strain>
    </source>
</reference>
<keyword evidence="3" id="KW-1185">Reference proteome</keyword>
<accession>A0A5K7X4D6</accession>
<organism evidence="2 3">
    <name type="scientific">Lacipirellula parvula</name>
    <dbReference type="NCBI Taxonomy" id="2650471"/>
    <lineage>
        <taxon>Bacteria</taxon>
        <taxon>Pseudomonadati</taxon>
        <taxon>Planctomycetota</taxon>
        <taxon>Planctomycetia</taxon>
        <taxon>Pirellulales</taxon>
        <taxon>Lacipirellulaceae</taxon>
        <taxon>Lacipirellula</taxon>
    </lineage>
</organism>
<dbReference type="Proteomes" id="UP000326837">
    <property type="component" value="Chromosome"/>
</dbReference>
<dbReference type="AlphaFoldDB" id="A0A5K7X4D6"/>
<gene>
    <name evidence="2" type="ORF">PLANPX_1012</name>
</gene>
<evidence type="ECO:0000313" key="3">
    <source>
        <dbReference type="Proteomes" id="UP000326837"/>
    </source>
</evidence>
<dbReference type="RefSeq" id="WP_152097555.1">
    <property type="nucleotide sequence ID" value="NZ_AP021861.1"/>
</dbReference>
<evidence type="ECO:0000256" key="1">
    <source>
        <dbReference type="SAM" id="MobiDB-lite"/>
    </source>
</evidence>
<proteinExistence type="predicted"/>
<evidence type="ECO:0000313" key="2">
    <source>
        <dbReference type="EMBL" id="BBO31400.1"/>
    </source>
</evidence>
<dbReference type="KEGG" id="lpav:PLANPX_1012"/>
<protein>
    <submittedName>
        <fullName evidence="2">Uncharacterized protein</fullName>
    </submittedName>
</protein>
<dbReference type="EMBL" id="AP021861">
    <property type="protein sequence ID" value="BBO31400.1"/>
    <property type="molecule type" value="Genomic_DNA"/>
</dbReference>
<sequence length="150" mass="16836">MICHYESLVELRAAWDALDRNRVLRPGVTVLVLDRHSTGDLPTLIRREPRRSRLIIAAAEGALPQSAISELADAGPCGWSEIWHADDWRQAVAAARQSLRDGEELALFWPAWHDQQGKSPRRLPPHAGTIERSGLPLQRRTMNTLHESVA</sequence>
<feature type="region of interest" description="Disordered" evidence="1">
    <location>
        <begin position="115"/>
        <end position="135"/>
    </location>
</feature>
<name>A0A5K7X4D6_9BACT</name>